<feature type="region of interest" description="Disordered" evidence="2">
    <location>
        <begin position="1"/>
        <end position="38"/>
    </location>
</feature>
<feature type="compositionally biased region" description="Polar residues" evidence="2">
    <location>
        <begin position="21"/>
        <end position="35"/>
    </location>
</feature>
<dbReference type="InterPro" id="IPR042544">
    <property type="entry name" value="AdoMet_synthase_3"/>
</dbReference>
<keyword evidence="4" id="KW-1185">Reference proteome</keyword>
<dbReference type="Gene3D" id="3.30.300.280">
    <property type="entry name" value="S-adenosylmethionine synthetase, C-terminal domain"/>
    <property type="match status" value="1"/>
</dbReference>
<dbReference type="Gene3D" id="3.30.300.10">
    <property type="match status" value="1"/>
</dbReference>
<evidence type="ECO:0000313" key="3">
    <source>
        <dbReference type="EMBL" id="QPI62136.1"/>
    </source>
</evidence>
<dbReference type="InterPro" id="IPR027790">
    <property type="entry name" value="AdoMet_synthase_2_family"/>
</dbReference>
<accession>A0ABX6WNQ4</accession>
<proteinExistence type="inferred from homology"/>
<dbReference type="PANTHER" id="PTHR36697:SF1">
    <property type="entry name" value="S-ADENOSYLMETHIONINE SYNTHASE"/>
    <property type="match status" value="1"/>
</dbReference>
<dbReference type="InterPro" id="IPR042543">
    <property type="entry name" value="AdoMet_synthase_2"/>
</dbReference>
<dbReference type="Gene3D" id="3.30.300.340">
    <property type="entry name" value="S-adenosylmethionine synthetase, N-terminal domain"/>
    <property type="match status" value="1"/>
</dbReference>
<sequence length="448" mass="49413">MRKCAGRSGNSATGTGTSSSDVAESNSRCSNSSLHRTYPRRNPVTGTFVSIVSVPHGGGAAPAYELVERKGVGHPDTMCDAIAERASRYYAQYCVEHFGRVAHHWFDKVMLFGGEATIDFGEGELTKPYTVLYAGKGAYRYADQPIPLEDILFKAAADTLAEVTTGFDPERHLTVQCEVVDHQGSGRGHSRYRPQVIDDLIEIGDDNLVSNDCNLLHGYFPLSTLEAMVQDTEQLINGPTFKAAHPDTGWDVKVFGSRRADEYRLIVNMPFLARHIDSMETYLRRKVECQQHVAEFLRQTFGLEPDLLFNPTDRNKRPYLTALGSVADTGDVGVVGRGNRLNGLITPMRSMSIEAPAGKNPLDHTGKLYGVLAHQLAREVSEAIGLPVDTHIFTSKEARLDQPDEIVVEVHGELSDDQRSMADGIITKRLANMGDVTRELVFDGITMW</sequence>
<protein>
    <submittedName>
        <fullName evidence="3">Methionine adenosyltransferase</fullName>
    </submittedName>
</protein>
<evidence type="ECO:0000256" key="1">
    <source>
        <dbReference type="ARBA" id="ARBA00006892"/>
    </source>
</evidence>
<gene>
    <name evidence="3" type="ORF">I1A49_37005</name>
</gene>
<reference evidence="3 4" key="1">
    <citation type="submission" date="2020-11" db="EMBL/GenBank/DDBJ databases">
        <title>Complete genome sequence unveiled secondary metabolic potentials in Streptomyces solisilvae HNM0141.</title>
        <authorList>
            <person name="Huang X."/>
        </authorList>
    </citation>
    <scope>NUCLEOTIDE SEQUENCE [LARGE SCALE GENOMIC DNA]</scope>
    <source>
        <strain evidence="3 4">HNM0141</strain>
    </source>
</reference>
<dbReference type="Pfam" id="PF01941">
    <property type="entry name" value="AdoMet_Synthase"/>
    <property type="match status" value="1"/>
</dbReference>
<feature type="compositionally biased region" description="Low complexity" evidence="2">
    <location>
        <begin position="8"/>
        <end position="20"/>
    </location>
</feature>
<name>A0ABX6WNQ4_STRMQ</name>
<dbReference type="Proteomes" id="UP000663421">
    <property type="component" value="Chromosome"/>
</dbReference>
<comment type="similarity">
    <text evidence="1">Belongs to the AdoMet synthetase 2 family.</text>
</comment>
<dbReference type="EMBL" id="CP065050">
    <property type="protein sequence ID" value="QPI62136.1"/>
    <property type="molecule type" value="Genomic_DNA"/>
</dbReference>
<organism evidence="3 4">
    <name type="scientific">Streptomyces malaysiensis</name>
    <dbReference type="NCBI Taxonomy" id="92644"/>
    <lineage>
        <taxon>Bacteria</taxon>
        <taxon>Bacillati</taxon>
        <taxon>Actinomycetota</taxon>
        <taxon>Actinomycetes</taxon>
        <taxon>Kitasatosporales</taxon>
        <taxon>Streptomycetaceae</taxon>
        <taxon>Streptomyces</taxon>
        <taxon>Streptomyces violaceusniger group</taxon>
    </lineage>
</organism>
<evidence type="ECO:0000313" key="4">
    <source>
        <dbReference type="Proteomes" id="UP000663421"/>
    </source>
</evidence>
<dbReference type="PANTHER" id="PTHR36697">
    <property type="entry name" value="S-ADENOSYLMETHIONINE SYNTHASE"/>
    <property type="match status" value="1"/>
</dbReference>
<evidence type="ECO:0000256" key="2">
    <source>
        <dbReference type="SAM" id="MobiDB-lite"/>
    </source>
</evidence>